<dbReference type="Gene3D" id="2.60.40.1890">
    <property type="entry name" value="PCu(A)C copper chaperone"/>
    <property type="match status" value="1"/>
</dbReference>
<gene>
    <name evidence="2" type="ORF">SAMN04488092_11691</name>
</gene>
<name>A0A1H9JYB5_9RHOB</name>
<dbReference type="SUPFAM" id="SSF110087">
    <property type="entry name" value="DR1885-like metal-binding protein"/>
    <property type="match status" value="1"/>
</dbReference>
<dbReference type="Proteomes" id="UP000198634">
    <property type="component" value="Unassembled WGS sequence"/>
</dbReference>
<dbReference type="OrthoDB" id="9796962at2"/>
<keyword evidence="1" id="KW-0732">Signal</keyword>
<organism evidence="2 3">
    <name type="scientific">Thalassovita taeanensis</name>
    <dbReference type="NCBI Taxonomy" id="657014"/>
    <lineage>
        <taxon>Bacteria</taxon>
        <taxon>Pseudomonadati</taxon>
        <taxon>Pseudomonadota</taxon>
        <taxon>Alphaproteobacteria</taxon>
        <taxon>Rhodobacterales</taxon>
        <taxon>Roseobacteraceae</taxon>
        <taxon>Thalassovita</taxon>
    </lineage>
</organism>
<reference evidence="2 3" key="1">
    <citation type="submission" date="2016-10" db="EMBL/GenBank/DDBJ databases">
        <authorList>
            <person name="de Groot N.N."/>
        </authorList>
    </citation>
    <scope>NUCLEOTIDE SEQUENCE [LARGE SCALE GENOMIC DNA]</scope>
    <source>
        <strain evidence="2 3">DSM 22007</strain>
    </source>
</reference>
<accession>A0A1H9JYB5</accession>
<dbReference type="STRING" id="657014.SAMN04488092_11691"/>
<protein>
    <recommendedName>
        <fullName evidence="4">Copper chaperone PCu(A)C</fullName>
    </recommendedName>
</protein>
<dbReference type="PANTHER" id="PTHR36302">
    <property type="entry name" value="BLR7088 PROTEIN"/>
    <property type="match status" value="1"/>
</dbReference>
<dbReference type="InterPro" id="IPR007410">
    <property type="entry name" value="LpqE-like"/>
</dbReference>
<keyword evidence="3" id="KW-1185">Reference proteome</keyword>
<dbReference type="EMBL" id="FOEP01000016">
    <property type="protein sequence ID" value="SEQ91849.1"/>
    <property type="molecule type" value="Genomic_DNA"/>
</dbReference>
<dbReference type="AlphaFoldDB" id="A0A1H9JYB5"/>
<evidence type="ECO:0000313" key="3">
    <source>
        <dbReference type="Proteomes" id="UP000198634"/>
    </source>
</evidence>
<evidence type="ECO:0000256" key="1">
    <source>
        <dbReference type="SAM" id="SignalP"/>
    </source>
</evidence>
<dbReference type="InterPro" id="IPR036182">
    <property type="entry name" value="PCuAC_sf"/>
</dbReference>
<feature type="signal peptide" evidence="1">
    <location>
        <begin position="1"/>
        <end position="18"/>
    </location>
</feature>
<proteinExistence type="predicted"/>
<dbReference type="InterPro" id="IPR058248">
    <property type="entry name" value="Lxx211020-like"/>
</dbReference>
<evidence type="ECO:0000313" key="2">
    <source>
        <dbReference type="EMBL" id="SEQ91849.1"/>
    </source>
</evidence>
<dbReference type="Pfam" id="PF04314">
    <property type="entry name" value="PCuAC"/>
    <property type="match status" value="1"/>
</dbReference>
<dbReference type="RefSeq" id="WP_090271033.1">
    <property type="nucleotide sequence ID" value="NZ_FOEP01000016.1"/>
</dbReference>
<feature type="chain" id="PRO_5009301017" description="Copper chaperone PCu(A)C" evidence="1">
    <location>
        <begin position="19"/>
        <end position="142"/>
    </location>
</feature>
<dbReference type="PANTHER" id="PTHR36302:SF1">
    <property type="entry name" value="COPPER CHAPERONE PCU(A)C"/>
    <property type="match status" value="1"/>
</dbReference>
<sequence>MMRILSAAMILLPALAQADGITAQKAYIPPAPPTARVHAAYMSLHNSTDTIRSLIGVTAEGYGMAHLHQSMTHGGVASMSPVAQLDIPAHGAVELAPGGLHIMLMMPQGVVSAGTVVNLSLTFSDGEVLAVPAVVEDRDAAS</sequence>
<evidence type="ECO:0008006" key="4">
    <source>
        <dbReference type="Google" id="ProtNLM"/>
    </source>
</evidence>